<proteinExistence type="predicted"/>
<dbReference type="AlphaFoldDB" id="A0AAE0T9D6"/>
<feature type="compositionally biased region" description="Acidic residues" evidence="1">
    <location>
        <begin position="49"/>
        <end position="62"/>
    </location>
</feature>
<reference evidence="2" key="1">
    <citation type="journal article" date="2021" name="Genome Biol. Evol.">
        <title>A High-Quality Reference Genome for a Parasitic Bivalve with Doubly Uniparental Inheritance (Bivalvia: Unionida).</title>
        <authorList>
            <person name="Smith C.H."/>
        </authorList>
    </citation>
    <scope>NUCLEOTIDE SEQUENCE</scope>
    <source>
        <strain evidence="2">CHS0354</strain>
    </source>
</reference>
<gene>
    <name evidence="2" type="ORF">CHS0354_006441</name>
</gene>
<evidence type="ECO:0000313" key="2">
    <source>
        <dbReference type="EMBL" id="KAK3606086.1"/>
    </source>
</evidence>
<comment type="caution">
    <text evidence="2">The sequence shown here is derived from an EMBL/GenBank/DDBJ whole genome shotgun (WGS) entry which is preliminary data.</text>
</comment>
<dbReference type="EMBL" id="JAEAOA010000444">
    <property type="protein sequence ID" value="KAK3606086.1"/>
    <property type="molecule type" value="Genomic_DNA"/>
</dbReference>
<protein>
    <submittedName>
        <fullName evidence="2">Uncharacterized protein</fullName>
    </submittedName>
</protein>
<dbReference type="Proteomes" id="UP001195483">
    <property type="component" value="Unassembled WGS sequence"/>
</dbReference>
<organism evidence="2 3">
    <name type="scientific">Potamilus streckersoni</name>
    <dbReference type="NCBI Taxonomy" id="2493646"/>
    <lineage>
        <taxon>Eukaryota</taxon>
        <taxon>Metazoa</taxon>
        <taxon>Spiralia</taxon>
        <taxon>Lophotrochozoa</taxon>
        <taxon>Mollusca</taxon>
        <taxon>Bivalvia</taxon>
        <taxon>Autobranchia</taxon>
        <taxon>Heteroconchia</taxon>
        <taxon>Palaeoheterodonta</taxon>
        <taxon>Unionida</taxon>
        <taxon>Unionoidea</taxon>
        <taxon>Unionidae</taxon>
        <taxon>Ambleminae</taxon>
        <taxon>Lampsilini</taxon>
        <taxon>Potamilus</taxon>
    </lineage>
</organism>
<keyword evidence="3" id="KW-1185">Reference proteome</keyword>
<evidence type="ECO:0000256" key="1">
    <source>
        <dbReference type="SAM" id="MobiDB-lite"/>
    </source>
</evidence>
<reference evidence="2" key="3">
    <citation type="submission" date="2023-05" db="EMBL/GenBank/DDBJ databases">
        <authorList>
            <person name="Smith C.H."/>
        </authorList>
    </citation>
    <scope>NUCLEOTIDE SEQUENCE</scope>
    <source>
        <strain evidence="2">CHS0354</strain>
        <tissue evidence="2">Mantle</tissue>
    </source>
</reference>
<evidence type="ECO:0000313" key="3">
    <source>
        <dbReference type="Proteomes" id="UP001195483"/>
    </source>
</evidence>
<accession>A0AAE0T9D6</accession>
<feature type="non-terminal residue" evidence="2">
    <location>
        <position position="68"/>
    </location>
</feature>
<name>A0AAE0T9D6_9BIVA</name>
<reference evidence="2" key="2">
    <citation type="journal article" date="2021" name="Genome Biol. Evol.">
        <title>Developing a high-quality reference genome for a parasitic bivalve with doubly uniparental inheritance (Bivalvia: Unionida).</title>
        <authorList>
            <person name="Smith C.H."/>
        </authorList>
    </citation>
    <scope>NUCLEOTIDE SEQUENCE</scope>
    <source>
        <strain evidence="2">CHS0354</strain>
        <tissue evidence="2">Mantle</tissue>
    </source>
</reference>
<feature type="region of interest" description="Disordered" evidence="1">
    <location>
        <begin position="19"/>
        <end position="68"/>
    </location>
</feature>
<sequence length="68" mass="8137">MDPISIIIDGLRMRHEYKYDKNPTNKQDIADINPQTGDVRREEGLELQNNEDDKEDEYEIQENDSRER</sequence>